<dbReference type="InterPro" id="IPR036390">
    <property type="entry name" value="WH_DNA-bd_sf"/>
</dbReference>
<dbReference type="SUPFAM" id="SSF46785">
    <property type="entry name" value="Winged helix' DNA-binding domain"/>
    <property type="match status" value="1"/>
</dbReference>
<reference evidence="2 3" key="1">
    <citation type="submission" date="2019-12" db="EMBL/GenBank/DDBJ databases">
        <title>Sporaefaciens musculi gen. nov., sp. nov., a novel bacterium isolated from the caecum of an obese mouse.</title>
        <authorList>
            <person name="Rasmussen T.S."/>
            <person name="Streidl T."/>
            <person name="Hitch T.C.A."/>
            <person name="Wortmann E."/>
            <person name="Deptula P."/>
            <person name="Hansen M."/>
            <person name="Nielsen D.S."/>
            <person name="Clavel T."/>
            <person name="Vogensen F.K."/>
        </authorList>
    </citation>
    <scope>NUCLEOTIDE SEQUENCE [LARGE SCALE GENOMIC DNA]</scope>
    <source>
        <strain evidence="2 3">WCA-9-b2</strain>
    </source>
</reference>
<dbReference type="Proteomes" id="UP000460412">
    <property type="component" value="Unassembled WGS sequence"/>
</dbReference>
<dbReference type="RefSeq" id="WP_159752108.1">
    <property type="nucleotide sequence ID" value="NZ_WUQX01000001.1"/>
</dbReference>
<dbReference type="AlphaFoldDB" id="A0A7X3MII6"/>
<feature type="domain" description="HTH marR-type" evidence="1">
    <location>
        <begin position="36"/>
        <end position="135"/>
    </location>
</feature>
<dbReference type="EMBL" id="WUQX01000001">
    <property type="protein sequence ID" value="MXP77058.1"/>
    <property type="molecule type" value="Genomic_DNA"/>
</dbReference>
<gene>
    <name evidence="2" type="ORF">GN277_17235</name>
</gene>
<proteinExistence type="predicted"/>
<keyword evidence="3" id="KW-1185">Reference proteome</keyword>
<evidence type="ECO:0000313" key="2">
    <source>
        <dbReference type="EMBL" id="MXP77058.1"/>
    </source>
</evidence>
<comment type="caution">
    <text evidence="2">The sequence shown here is derived from an EMBL/GenBank/DDBJ whole genome shotgun (WGS) entry which is preliminary data.</text>
</comment>
<dbReference type="Gene3D" id="1.10.10.10">
    <property type="entry name" value="Winged helix-like DNA-binding domain superfamily/Winged helix DNA-binding domain"/>
    <property type="match status" value="1"/>
</dbReference>
<name>A0A7X3MII6_9FIRM</name>
<sequence>MKMDELFEEYNCDTEHRVQAIFSSIFILQNRMQTAGEKLQTEISLKQWLLLAMTACCPEPRTLTNIGNLMGCSRQNIKKLALTLEKKGFVRLLLEGNNSVRIELTDKAGQYAEEIGERHSQFLKLLFTDFNEDKIDLLFHLYVKLFVGIGEIRLMNIGNG</sequence>
<dbReference type="InterPro" id="IPR036388">
    <property type="entry name" value="WH-like_DNA-bd_sf"/>
</dbReference>
<evidence type="ECO:0000259" key="1">
    <source>
        <dbReference type="SMART" id="SM00347"/>
    </source>
</evidence>
<evidence type="ECO:0000313" key="3">
    <source>
        <dbReference type="Proteomes" id="UP000460412"/>
    </source>
</evidence>
<protein>
    <submittedName>
        <fullName evidence="2">MarR family transcriptional regulator</fullName>
    </submittedName>
</protein>
<organism evidence="2 3">
    <name type="scientific">Sporofaciens musculi</name>
    <dbReference type="NCBI Taxonomy" id="2681861"/>
    <lineage>
        <taxon>Bacteria</taxon>
        <taxon>Bacillati</taxon>
        <taxon>Bacillota</taxon>
        <taxon>Clostridia</taxon>
        <taxon>Lachnospirales</taxon>
        <taxon>Lachnospiraceae</taxon>
        <taxon>Sporofaciens</taxon>
    </lineage>
</organism>
<dbReference type="GO" id="GO:0003700">
    <property type="term" value="F:DNA-binding transcription factor activity"/>
    <property type="evidence" value="ECO:0007669"/>
    <property type="project" value="InterPro"/>
</dbReference>
<dbReference type="InterPro" id="IPR000835">
    <property type="entry name" value="HTH_MarR-typ"/>
</dbReference>
<dbReference type="SMART" id="SM00347">
    <property type="entry name" value="HTH_MARR"/>
    <property type="match status" value="1"/>
</dbReference>
<accession>A0A7X3MII6</accession>